<proteinExistence type="predicted"/>
<dbReference type="EMBL" id="BLXT01007574">
    <property type="protein sequence ID" value="GFO40063.1"/>
    <property type="molecule type" value="Genomic_DNA"/>
</dbReference>
<accession>A0AAV4D769</accession>
<gene>
    <name evidence="2" type="ORF">PoB_006656800</name>
</gene>
<feature type="region of interest" description="Disordered" evidence="1">
    <location>
        <begin position="32"/>
        <end position="51"/>
    </location>
</feature>
<keyword evidence="3" id="KW-1185">Reference proteome</keyword>
<organism evidence="2 3">
    <name type="scientific">Plakobranchus ocellatus</name>
    <dbReference type="NCBI Taxonomy" id="259542"/>
    <lineage>
        <taxon>Eukaryota</taxon>
        <taxon>Metazoa</taxon>
        <taxon>Spiralia</taxon>
        <taxon>Lophotrochozoa</taxon>
        <taxon>Mollusca</taxon>
        <taxon>Gastropoda</taxon>
        <taxon>Heterobranchia</taxon>
        <taxon>Euthyneura</taxon>
        <taxon>Panpulmonata</taxon>
        <taxon>Sacoglossa</taxon>
        <taxon>Placobranchoidea</taxon>
        <taxon>Plakobranchidae</taxon>
        <taxon>Plakobranchus</taxon>
    </lineage>
</organism>
<comment type="caution">
    <text evidence="2">The sequence shown here is derived from an EMBL/GenBank/DDBJ whole genome shotgun (WGS) entry which is preliminary data.</text>
</comment>
<name>A0AAV4D769_9GAST</name>
<evidence type="ECO:0000313" key="2">
    <source>
        <dbReference type="EMBL" id="GFO40063.1"/>
    </source>
</evidence>
<protein>
    <submittedName>
        <fullName evidence="2">Uncharacterized protein</fullName>
    </submittedName>
</protein>
<dbReference type="AlphaFoldDB" id="A0AAV4D769"/>
<dbReference type="Proteomes" id="UP000735302">
    <property type="component" value="Unassembled WGS sequence"/>
</dbReference>
<evidence type="ECO:0000256" key="1">
    <source>
        <dbReference type="SAM" id="MobiDB-lite"/>
    </source>
</evidence>
<evidence type="ECO:0000313" key="3">
    <source>
        <dbReference type="Proteomes" id="UP000735302"/>
    </source>
</evidence>
<reference evidence="2 3" key="1">
    <citation type="journal article" date="2021" name="Elife">
        <title>Chloroplast acquisition without the gene transfer in kleptoplastic sea slugs, Plakobranchus ocellatus.</title>
        <authorList>
            <person name="Maeda T."/>
            <person name="Takahashi S."/>
            <person name="Yoshida T."/>
            <person name="Shimamura S."/>
            <person name="Takaki Y."/>
            <person name="Nagai Y."/>
            <person name="Toyoda A."/>
            <person name="Suzuki Y."/>
            <person name="Arimoto A."/>
            <person name="Ishii H."/>
            <person name="Satoh N."/>
            <person name="Nishiyama T."/>
            <person name="Hasebe M."/>
            <person name="Maruyama T."/>
            <person name="Minagawa J."/>
            <person name="Obokata J."/>
            <person name="Shigenobu S."/>
        </authorList>
    </citation>
    <scope>NUCLEOTIDE SEQUENCE [LARGE SCALE GENOMIC DNA]</scope>
</reference>
<sequence length="129" mass="14936">MVSMLNHVCYRAGPKRRREYLQKYYSMKGHPQFQRNAKNSCRQNDNEKSTRPVQTRCLTHQFLQHSRSNQPNQVACGMSGLDRLSPGQATHLFPTRCLHDLLRLPLKRLAMSRDRSRGVGFSPLLDLQA</sequence>
<feature type="compositionally biased region" description="Polar residues" evidence="1">
    <location>
        <begin position="33"/>
        <end position="43"/>
    </location>
</feature>